<keyword evidence="2" id="KW-1005">Bacterial flagellum biogenesis</keyword>
<reference evidence="4" key="1">
    <citation type="submission" date="2016-10" db="EMBL/GenBank/DDBJ databases">
        <authorList>
            <person name="Varghese N."/>
            <person name="Submissions S."/>
        </authorList>
    </citation>
    <scope>NUCLEOTIDE SEQUENCE [LARGE SCALE GENOMIC DNA]</scope>
    <source>
        <strain evidence="4">M83</strain>
    </source>
</reference>
<evidence type="ECO:0000256" key="1">
    <source>
        <dbReference type="ARBA" id="ARBA00010577"/>
    </source>
</evidence>
<gene>
    <name evidence="3" type="ORF">SAMN05216544_2075</name>
</gene>
<keyword evidence="3" id="KW-0282">Flagellum</keyword>
<dbReference type="RefSeq" id="WP_074522079.1">
    <property type="nucleotide sequence ID" value="NZ_FNHZ01000007.1"/>
</dbReference>
<protein>
    <submittedName>
        <fullName evidence="3">Flagellar basal-body rod modification protein FlgD</fullName>
    </submittedName>
</protein>
<keyword evidence="3" id="KW-0966">Cell projection</keyword>
<organism evidence="3 4">
    <name type="scientific">Lachnospira pectinoschiza</name>
    <dbReference type="NCBI Taxonomy" id="28052"/>
    <lineage>
        <taxon>Bacteria</taxon>
        <taxon>Bacillati</taxon>
        <taxon>Bacillota</taxon>
        <taxon>Clostridia</taxon>
        <taxon>Lachnospirales</taxon>
        <taxon>Lachnospiraceae</taxon>
        <taxon>Lachnospira</taxon>
    </lineage>
</organism>
<dbReference type="Proteomes" id="UP000187651">
    <property type="component" value="Unassembled WGS sequence"/>
</dbReference>
<evidence type="ECO:0000313" key="3">
    <source>
        <dbReference type="EMBL" id="SDN17564.1"/>
    </source>
</evidence>
<evidence type="ECO:0000256" key="2">
    <source>
        <dbReference type="ARBA" id="ARBA00022795"/>
    </source>
</evidence>
<name>A0A1G9Z8A5_9FIRM</name>
<comment type="similarity">
    <text evidence="1">Belongs to the FlgD family.</text>
</comment>
<sequence length="155" mass="17047">MASEVGVWSQVNADGSVSQTATTMSSSLSSMGSTESKTTIDVDGFLQLMVAEMQNQDPLEPTDNSKYMAQLATFTQVEATTEMNDNQIKQTASNLVGKYVIMKTSTNNDGFVGGKVDYWEEISDVLYLGIGDKLYDINDLDTVMDDEYFDVWSAQ</sequence>
<dbReference type="GO" id="GO:0044781">
    <property type="term" value="P:bacterial-type flagellum organization"/>
    <property type="evidence" value="ECO:0007669"/>
    <property type="project" value="UniProtKB-KW"/>
</dbReference>
<dbReference type="OrthoDB" id="280334at2"/>
<dbReference type="Pfam" id="PF03963">
    <property type="entry name" value="FlgD"/>
    <property type="match status" value="1"/>
</dbReference>
<keyword evidence="4" id="KW-1185">Reference proteome</keyword>
<dbReference type="AlphaFoldDB" id="A0A1G9Z8A5"/>
<evidence type="ECO:0000313" key="4">
    <source>
        <dbReference type="Proteomes" id="UP000187651"/>
    </source>
</evidence>
<keyword evidence="3" id="KW-0969">Cilium</keyword>
<proteinExistence type="inferred from homology"/>
<dbReference type="EMBL" id="FNHZ01000007">
    <property type="protein sequence ID" value="SDN17564.1"/>
    <property type="molecule type" value="Genomic_DNA"/>
</dbReference>
<dbReference type="InterPro" id="IPR005648">
    <property type="entry name" value="FlgD"/>
</dbReference>
<accession>A0A1G9Z8A5</accession>